<protein>
    <submittedName>
        <fullName evidence="2">Uncharacterized protein</fullName>
    </submittedName>
</protein>
<sequence>MSGDRGRRPIGYLLDEVEQDLQELDPADTLVALRAVWHAFCLAGAAGELLSICADPDTYGPLWANAEPVVPTAVRTVETAPSLKASFSTEINPAGGPGDRLDDQAAHEVHRRILKVAATIYAYLPRVAEEARREGDRRVCRQAAGQTGSRRRRGITPPRPSLAGRGW</sequence>
<accession>A0A5S4H7C2</accession>
<organism evidence="2 3">
    <name type="scientific">Actinomadura geliboluensis</name>
    <dbReference type="NCBI Taxonomy" id="882440"/>
    <lineage>
        <taxon>Bacteria</taxon>
        <taxon>Bacillati</taxon>
        <taxon>Actinomycetota</taxon>
        <taxon>Actinomycetes</taxon>
        <taxon>Streptosporangiales</taxon>
        <taxon>Thermomonosporaceae</taxon>
        <taxon>Actinomadura</taxon>
    </lineage>
</organism>
<dbReference type="EMBL" id="VCKZ01000039">
    <property type="protein sequence ID" value="TMR40896.1"/>
    <property type="molecule type" value="Genomic_DNA"/>
</dbReference>
<reference evidence="2 3" key="1">
    <citation type="submission" date="2019-05" db="EMBL/GenBank/DDBJ databases">
        <title>Draft genome sequence of Actinomadura geliboluensis A8036.</title>
        <authorList>
            <person name="Saricaoglu S."/>
            <person name="Isik K."/>
        </authorList>
    </citation>
    <scope>NUCLEOTIDE SEQUENCE [LARGE SCALE GENOMIC DNA]</scope>
    <source>
        <strain evidence="2 3">A8036</strain>
    </source>
</reference>
<name>A0A5S4H7C2_9ACTN</name>
<dbReference type="OrthoDB" id="3677299at2"/>
<evidence type="ECO:0000313" key="2">
    <source>
        <dbReference type="EMBL" id="TMR40896.1"/>
    </source>
</evidence>
<dbReference type="AlphaFoldDB" id="A0A5S4H7C2"/>
<comment type="caution">
    <text evidence="2">The sequence shown here is derived from an EMBL/GenBank/DDBJ whole genome shotgun (WGS) entry which is preliminary data.</text>
</comment>
<keyword evidence="3" id="KW-1185">Reference proteome</keyword>
<dbReference type="Proteomes" id="UP000305238">
    <property type="component" value="Unassembled WGS sequence"/>
</dbReference>
<evidence type="ECO:0000313" key="3">
    <source>
        <dbReference type="Proteomes" id="UP000305238"/>
    </source>
</evidence>
<gene>
    <name evidence="2" type="ORF">ETD96_08430</name>
</gene>
<evidence type="ECO:0000256" key="1">
    <source>
        <dbReference type="SAM" id="MobiDB-lite"/>
    </source>
</evidence>
<dbReference type="RefSeq" id="WP_138635736.1">
    <property type="nucleotide sequence ID" value="NZ_VCKZ01000039.1"/>
</dbReference>
<proteinExistence type="predicted"/>
<feature type="region of interest" description="Disordered" evidence="1">
    <location>
        <begin position="134"/>
        <end position="167"/>
    </location>
</feature>